<dbReference type="SUPFAM" id="SSF53756">
    <property type="entry name" value="UDP-Glycosyltransferase/glycogen phosphorylase"/>
    <property type="match status" value="1"/>
</dbReference>
<keyword evidence="2 3" id="KW-0808">Transferase</keyword>
<evidence type="ECO:0000256" key="1">
    <source>
        <dbReference type="ARBA" id="ARBA00022676"/>
    </source>
</evidence>
<name>A0A1H3XI65_9EURY</name>
<dbReference type="AlphaFoldDB" id="A0A1H3XI65"/>
<gene>
    <name evidence="3" type="ORF">SAMN04488065_1547</name>
</gene>
<reference evidence="3 4" key="1">
    <citation type="submission" date="2016-10" db="EMBL/GenBank/DDBJ databases">
        <authorList>
            <person name="de Groot N.N."/>
        </authorList>
    </citation>
    <scope>NUCLEOTIDE SEQUENCE [LARGE SCALE GENOMIC DNA]</scope>
    <source>
        <strain evidence="3 4">CGMCC 1.8712</strain>
    </source>
</reference>
<organism evidence="3 4">
    <name type="scientific">Haloplanus vescus</name>
    <dbReference type="NCBI Taxonomy" id="555874"/>
    <lineage>
        <taxon>Archaea</taxon>
        <taxon>Methanobacteriati</taxon>
        <taxon>Methanobacteriota</taxon>
        <taxon>Stenosarchaea group</taxon>
        <taxon>Halobacteria</taxon>
        <taxon>Halobacteriales</taxon>
        <taxon>Haloferacaceae</taxon>
        <taxon>Haloplanus</taxon>
    </lineage>
</organism>
<sequence length="356" mass="40493">MSDFDVLFLTKYGRKGASSRYRLLQYFPYFEEYGIHCSCKPLFSNEYLESLYATGERSIEAVINSYIRRIRDILNAQKYDVIVIEKELFPYIPAIFERLLSALNIPYIVDYDDAIFHNYDQSDRPIIRRLLGKKIDIVMREAEIVVVGNEYLASRAQQAGASQIKIIPTVIDLDRYPHVPPNENGTFTIGWIGSPTTANYVEQIAPALREVCNENDARVVLVGSGEVELPGVPHEVKTWSEETEIKNIVEFDVGIMPLEETPWERGKCGFKLIQYMGCGKPVVATPVGVNAEIAEDGHNGLHATTNNEWVTALDRLYKNRELAKTMGNRGRQRVEEQYSLTTVVPTWADILNKFSK</sequence>
<accession>A0A1H3XI65</accession>
<dbReference type="PANTHER" id="PTHR12526">
    <property type="entry name" value="GLYCOSYLTRANSFERASE"/>
    <property type="match status" value="1"/>
</dbReference>
<dbReference type="GO" id="GO:0016757">
    <property type="term" value="F:glycosyltransferase activity"/>
    <property type="evidence" value="ECO:0007669"/>
    <property type="project" value="UniProtKB-KW"/>
</dbReference>
<protein>
    <submittedName>
        <fullName evidence="3">Glycosyltransferase involved in cell wall bisynthesis</fullName>
    </submittedName>
</protein>
<dbReference type="STRING" id="555874.SAMN04488065_1547"/>
<dbReference type="Pfam" id="PF13692">
    <property type="entry name" value="Glyco_trans_1_4"/>
    <property type="match status" value="1"/>
</dbReference>
<dbReference type="PANTHER" id="PTHR12526:SF640">
    <property type="entry name" value="COLANIC ACID BIOSYNTHESIS GLYCOSYLTRANSFERASE WCAL-RELATED"/>
    <property type="match status" value="1"/>
</dbReference>
<evidence type="ECO:0000313" key="3">
    <source>
        <dbReference type="EMBL" id="SDZ98334.1"/>
    </source>
</evidence>
<dbReference type="Proteomes" id="UP000236755">
    <property type="component" value="Unassembled WGS sequence"/>
</dbReference>
<evidence type="ECO:0000256" key="2">
    <source>
        <dbReference type="ARBA" id="ARBA00022679"/>
    </source>
</evidence>
<keyword evidence="4" id="KW-1185">Reference proteome</keyword>
<evidence type="ECO:0000313" key="4">
    <source>
        <dbReference type="Proteomes" id="UP000236755"/>
    </source>
</evidence>
<keyword evidence="1" id="KW-0328">Glycosyltransferase</keyword>
<dbReference type="CDD" id="cd03801">
    <property type="entry name" value="GT4_PimA-like"/>
    <property type="match status" value="1"/>
</dbReference>
<proteinExistence type="predicted"/>
<dbReference type="Gene3D" id="3.40.50.2000">
    <property type="entry name" value="Glycogen Phosphorylase B"/>
    <property type="match status" value="2"/>
</dbReference>
<dbReference type="EMBL" id="FNQT01000001">
    <property type="protein sequence ID" value="SDZ98334.1"/>
    <property type="molecule type" value="Genomic_DNA"/>
</dbReference>
<dbReference type="OrthoDB" id="132546at2157"/>
<dbReference type="RefSeq" id="WP_092633487.1">
    <property type="nucleotide sequence ID" value="NZ_FNQT01000001.1"/>
</dbReference>